<keyword evidence="4 6" id="KW-1133">Transmembrane helix</keyword>
<feature type="domain" description="DUF2179" evidence="7">
    <location>
        <begin position="216"/>
        <end position="270"/>
    </location>
</feature>
<sequence length="280" mass="30768">MNEHLKNGAAILVGSAIMGFGINYFNAANGLAEGGITGASLLLKYMFGWDAGVTNFLLNLPLFFIGWKALGGRSLAYTVFATLMFSFFVYVFRDFHFVMSDLLLASLYAGVTVGVGLGLVFRFGGTSGGTDILAQVLKKYWGWPVGRSVFMFDCATIVLSLIYLDRERAMYTIVAVFVGTRVLDYVMEGSGRGKAAIIITSHADQISALIHTEMQRGTTFFHGKGGYSDAEKKIIYCVVSRSEVGRLKKLVHDTDRYAFVTVHDVVEVFGEGFNSLREKE</sequence>
<evidence type="ECO:0000313" key="8">
    <source>
        <dbReference type="EMBL" id="ANY68329.1"/>
    </source>
</evidence>
<dbReference type="Gene3D" id="3.30.70.120">
    <property type="match status" value="1"/>
</dbReference>
<organism evidence="8">
    <name type="scientific">Paenibacillus sp. BIHB 4019</name>
    <dbReference type="NCBI Taxonomy" id="1870819"/>
    <lineage>
        <taxon>Bacteria</taxon>
        <taxon>Bacillati</taxon>
        <taxon>Bacillota</taxon>
        <taxon>Bacilli</taxon>
        <taxon>Bacillales</taxon>
        <taxon>Paenibacillaceae</taxon>
        <taxon>Paenibacillus</taxon>
    </lineage>
</organism>
<evidence type="ECO:0000256" key="3">
    <source>
        <dbReference type="ARBA" id="ARBA00022692"/>
    </source>
</evidence>
<dbReference type="GO" id="GO:0005886">
    <property type="term" value="C:plasma membrane"/>
    <property type="evidence" value="ECO:0007669"/>
    <property type="project" value="UniProtKB-SubCell"/>
</dbReference>
<dbReference type="Pfam" id="PF10035">
    <property type="entry name" value="DUF2179"/>
    <property type="match status" value="1"/>
</dbReference>
<keyword evidence="2" id="KW-1003">Cell membrane</keyword>
<dbReference type="PIRSF" id="PIRSF006483">
    <property type="entry name" value="Membrane_protein_YitT"/>
    <property type="match status" value="1"/>
</dbReference>
<proteinExistence type="predicted"/>
<evidence type="ECO:0000259" key="7">
    <source>
        <dbReference type="Pfam" id="PF10035"/>
    </source>
</evidence>
<comment type="subcellular location">
    <subcellularLocation>
        <location evidence="1">Cell membrane</location>
        <topology evidence="1">Multi-pass membrane protein</topology>
    </subcellularLocation>
</comment>
<dbReference type="CDD" id="cd16380">
    <property type="entry name" value="YitT_C"/>
    <property type="match status" value="1"/>
</dbReference>
<dbReference type="RefSeq" id="WP_099519468.1">
    <property type="nucleotide sequence ID" value="NZ_CP016808.1"/>
</dbReference>
<reference evidence="8" key="1">
    <citation type="submission" date="2016-08" db="EMBL/GenBank/DDBJ databases">
        <title>Complete Genome Seqeunce of Paenibacillus sp. BIHB 4019 from tea rhizoplane.</title>
        <authorList>
            <person name="Thakur R."/>
            <person name="Swarnkar M.K."/>
            <person name="Gulati A."/>
        </authorList>
    </citation>
    <scope>NUCLEOTIDE SEQUENCE [LARGE SCALE GENOMIC DNA]</scope>
    <source>
        <strain evidence="8">BIHB4019</strain>
    </source>
</reference>
<protein>
    <recommendedName>
        <fullName evidence="7">DUF2179 domain-containing protein</fullName>
    </recommendedName>
</protein>
<dbReference type="Pfam" id="PF02588">
    <property type="entry name" value="YitT_membrane"/>
    <property type="match status" value="1"/>
</dbReference>
<dbReference type="InterPro" id="IPR019264">
    <property type="entry name" value="DUF2179"/>
</dbReference>
<dbReference type="AlphaFoldDB" id="A0A1B2DKV0"/>
<name>A0A1B2DKV0_9BACL</name>
<dbReference type="EMBL" id="CP016808">
    <property type="protein sequence ID" value="ANY68329.1"/>
    <property type="molecule type" value="Genomic_DNA"/>
</dbReference>
<feature type="transmembrane region" description="Helical" evidence="6">
    <location>
        <begin position="104"/>
        <end position="124"/>
    </location>
</feature>
<dbReference type="PANTHER" id="PTHR33545:SF10">
    <property type="entry name" value="UPF0750 MEMBRANE PROTEIN YPJC"/>
    <property type="match status" value="1"/>
</dbReference>
<feature type="transmembrane region" description="Helical" evidence="6">
    <location>
        <begin position="74"/>
        <end position="92"/>
    </location>
</feature>
<evidence type="ECO:0000256" key="6">
    <source>
        <dbReference type="SAM" id="Phobius"/>
    </source>
</evidence>
<keyword evidence="3 6" id="KW-0812">Transmembrane</keyword>
<keyword evidence="5 6" id="KW-0472">Membrane</keyword>
<evidence type="ECO:0000256" key="5">
    <source>
        <dbReference type="ARBA" id="ARBA00023136"/>
    </source>
</evidence>
<evidence type="ECO:0000256" key="2">
    <source>
        <dbReference type="ARBA" id="ARBA00022475"/>
    </source>
</evidence>
<dbReference type="InterPro" id="IPR051461">
    <property type="entry name" value="UPF0750_membrane"/>
</dbReference>
<evidence type="ECO:0000256" key="4">
    <source>
        <dbReference type="ARBA" id="ARBA00022989"/>
    </source>
</evidence>
<accession>A0A1B2DKV0</accession>
<dbReference type="InterPro" id="IPR003740">
    <property type="entry name" value="YitT"/>
</dbReference>
<feature type="transmembrane region" description="Helical" evidence="6">
    <location>
        <begin position="145"/>
        <end position="163"/>
    </location>
</feature>
<feature type="transmembrane region" description="Helical" evidence="6">
    <location>
        <begin position="45"/>
        <end position="67"/>
    </location>
</feature>
<evidence type="ECO:0000256" key="1">
    <source>
        <dbReference type="ARBA" id="ARBA00004651"/>
    </source>
</evidence>
<gene>
    <name evidence="8" type="ORF">BBD42_19000</name>
</gene>
<dbReference type="InterPro" id="IPR015867">
    <property type="entry name" value="N-reg_PII/ATP_PRibTrfase_C"/>
</dbReference>
<feature type="transmembrane region" description="Helical" evidence="6">
    <location>
        <begin position="7"/>
        <end position="25"/>
    </location>
</feature>
<dbReference type="PANTHER" id="PTHR33545">
    <property type="entry name" value="UPF0750 MEMBRANE PROTEIN YITT-RELATED"/>
    <property type="match status" value="1"/>
</dbReference>